<name>A0A6F8XRI1_9ACTN</name>
<dbReference type="AlphaFoldDB" id="A0A6F8XRI1"/>
<dbReference type="RefSeq" id="WP_173036495.1">
    <property type="nucleotide sequence ID" value="NZ_AP022870.1"/>
</dbReference>
<evidence type="ECO:0008006" key="3">
    <source>
        <dbReference type="Google" id="ProtNLM"/>
    </source>
</evidence>
<proteinExistence type="predicted"/>
<evidence type="ECO:0000313" key="2">
    <source>
        <dbReference type="Proteomes" id="UP000502508"/>
    </source>
</evidence>
<dbReference type="KEGG" id="pfla:Pflav_028540"/>
<protein>
    <recommendedName>
        <fullName evidence="3">PRC-barrel domain-containing protein</fullName>
    </recommendedName>
</protein>
<evidence type="ECO:0000313" key="1">
    <source>
        <dbReference type="EMBL" id="BCB76444.1"/>
    </source>
</evidence>
<organism evidence="1 2">
    <name type="scientific">Phytohabitans flavus</name>
    <dbReference type="NCBI Taxonomy" id="1076124"/>
    <lineage>
        <taxon>Bacteria</taxon>
        <taxon>Bacillati</taxon>
        <taxon>Actinomycetota</taxon>
        <taxon>Actinomycetes</taxon>
        <taxon>Micromonosporales</taxon>
        <taxon>Micromonosporaceae</taxon>
    </lineage>
</organism>
<reference evidence="1 2" key="1">
    <citation type="submission" date="2020-03" db="EMBL/GenBank/DDBJ databases">
        <title>Whole genome shotgun sequence of Phytohabitans flavus NBRC 107702.</title>
        <authorList>
            <person name="Komaki H."/>
            <person name="Tamura T."/>
        </authorList>
    </citation>
    <scope>NUCLEOTIDE SEQUENCE [LARGE SCALE GENOMIC DNA]</scope>
    <source>
        <strain evidence="1 2">NBRC 107702</strain>
    </source>
</reference>
<accession>A0A6F8XRI1</accession>
<dbReference type="EMBL" id="AP022870">
    <property type="protein sequence ID" value="BCB76444.1"/>
    <property type="molecule type" value="Genomic_DNA"/>
</dbReference>
<dbReference type="Proteomes" id="UP000502508">
    <property type="component" value="Chromosome"/>
</dbReference>
<gene>
    <name evidence="1" type="ORF">Pflav_028540</name>
</gene>
<sequence length="129" mass="14486">MRAPSEFTADELLLDRQIFDVDGSTVGRVDDLELTEPGDGGEPYLSALLCGPTALGPRIGGRLGEWWAAIGRRLRPNNDAYPNRIPVEHVDFVDRLQLRLKVSRDKLDADRLRDWTRDHIIRRIPGAGS</sequence>
<reference evidence="1 2" key="2">
    <citation type="submission" date="2020-03" db="EMBL/GenBank/DDBJ databases">
        <authorList>
            <person name="Ichikawa N."/>
            <person name="Kimura A."/>
            <person name="Kitahashi Y."/>
            <person name="Uohara A."/>
        </authorList>
    </citation>
    <scope>NUCLEOTIDE SEQUENCE [LARGE SCALE GENOMIC DNA]</scope>
    <source>
        <strain evidence="1 2">NBRC 107702</strain>
    </source>
</reference>
<keyword evidence="2" id="KW-1185">Reference proteome</keyword>